<dbReference type="RefSeq" id="XP_020027859.2">
    <property type="nucleotide sequence ID" value="XM_020172270.2"/>
</dbReference>
<dbReference type="Gene3D" id="1.10.560.10">
    <property type="entry name" value="GroEL-like equatorial domain"/>
    <property type="match status" value="2"/>
</dbReference>
<dbReference type="PANTHER" id="PTHR46883">
    <property type="entry name" value="BARDET-BIEDL SYNDROME 12 PROTEIN"/>
    <property type="match status" value="1"/>
</dbReference>
<dbReference type="PANTHER" id="PTHR46883:SF1">
    <property type="entry name" value="BARDET-BIEDL SYNDROME 12 PROTEIN"/>
    <property type="match status" value="1"/>
</dbReference>
<evidence type="ECO:0000313" key="1">
    <source>
        <dbReference type="Proteomes" id="UP001732720"/>
    </source>
</evidence>
<dbReference type="GO" id="GO:0005524">
    <property type="term" value="F:ATP binding"/>
    <property type="evidence" value="ECO:0007669"/>
    <property type="project" value="InterPro"/>
</dbReference>
<dbReference type="InterPro" id="IPR042984">
    <property type="entry name" value="BBS12"/>
</dbReference>
<proteinExistence type="predicted"/>
<accession>A0A8B7VAF4</accession>
<dbReference type="SUPFAM" id="SSF52029">
    <property type="entry name" value="GroEL apical domain-like"/>
    <property type="match status" value="1"/>
</dbReference>
<dbReference type="InterPro" id="IPR027410">
    <property type="entry name" value="TCP-1-like_intermed_sf"/>
</dbReference>
<dbReference type="InterPro" id="IPR002423">
    <property type="entry name" value="Cpn60/GroEL/TCP-1"/>
</dbReference>
<dbReference type="OrthoDB" id="10037098at2759"/>
<protein>
    <submittedName>
        <fullName evidence="2">Chaperonin-containing T-complex member BBS12</fullName>
    </submittedName>
</protein>
<dbReference type="KEGG" id="ccan:109691972"/>
<evidence type="ECO:0000313" key="2">
    <source>
        <dbReference type="RefSeq" id="XP_020027859.2"/>
    </source>
</evidence>
<reference evidence="2" key="1">
    <citation type="submission" date="2025-08" db="UniProtKB">
        <authorList>
            <consortium name="RefSeq"/>
        </authorList>
    </citation>
    <scope>IDENTIFICATION</scope>
</reference>
<dbReference type="InterPro" id="IPR027413">
    <property type="entry name" value="GROEL-like_equatorial_sf"/>
</dbReference>
<dbReference type="GO" id="GO:0045494">
    <property type="term" value="P:photoreceptor cell maintenance"/>
    <property type="evidence" value="ECO:0007669"/>
    <property type="project" value="TreeGrafter"/>
</dbReference>
<dbReference type="CTD" id="166379"/>
<dbReference type="Gene3D" id="3.30.260.10">
    <property type="entry name" value="TCP-1-like chaperonin intermediate domain"/>
    <property type="match status" value="1"/>
</dbReference>
<dbReference type="Proteomes" id="UP001732720">
    <property type="component" value="Chromosome 9"/>
</dbReference>
<dbReference type="GO" id="GO:0051131">
    <property type="term" value="P:chaperone-mediated protein complex assembly"/>
    <property type="evidence" value="ECO:0007669"/>
    <property type="project" value="InterPro"/>
</dbReference>
<sequence>MVMACRVINKRRHVGLQQLSSFAETGRTFLGPVKASKFIIDEECHESVLISSTVRLLQSLDLTSASGQLLNEAIQAQNDTYRTGTSTLLFLVGAWSSAVEECLHLGVPISIIVAVMSEGLNLCGEEVVALQVPIHNIFGQVDNRKTLSGLETASVCLCPFLQFPSGTALIREEHDLKDVASQSLPIYNLPERPVKSPKFFKPQAMIDANKITSQTLKNSLCTDVCCRKSILTYSRHFNRTANNQSMSKPHEFVAQHGLVSPRTYRCDDLEELAVGLNHGDHSSMELVEAAVRLQYQNACIQQGSYTGPFVFDISRLFTCCLPGLPETFSCVCPGYITVVPISSAAVIKELQSQPVRVVLIEGDLTESYRHLGFNKSTNIKIVLDSTELQEESSEEFWTSCVLQVLAQFDVNLVLVQGNVSERLTEKCMDSKRLVVGLVNGSVMQAFAEATGAVQVAYITQVNENCVGSGVVVTLWRSPLGVVDRNRMAILLKTEGINLITAVLTSPVTAQMQTKEDRFWSCAYRLYYALKEEKVFLGGGAVELLCLSHLQILAEQCLTKGNDACSGWLHNSSSWMASSLPVYRPTVLKCLASGWHKYLSALICNTAGYSSAFEANTFIQHHLQNATDSGSPSSYILNEYSKLNSGIFNSVISDKLEQVPRVYDVVTPKIEAWRRALDLVLLVLQTDSEIITGLGHTQINSQESQGFLFL</sequence>
<gene>
    <name evidence="2" type="primary">Bbs12</name>
</gene>
<dbReference type="Pfam" id="PF00118">
    <property type="entry name" value="Cpn60_TCP1"/>
    <property type="match status" value="1"/>
</dbReference>
<organism evidence="2">
    <name type="scientific">Castor canadensis</name>
    <name type="common">American beaver</name>
    <dbReference type="NCBI Taxonomy" id="51338"/>
    <lineage>
        <taxon>Eukaryota</taxon>
        <taxon>Metazoa</taxon>
        <taxon>Chordata</taxon>
        <taxon>Craniata</taxon>
        <taxon>Vertebrata</taxon>
        <taxon>Euteleostomi</taxon>
        <taxon>Mammalia</taxon>
        <taxon>Eutheria</taxon>
        <taxon>Euarchontoglires</taxon>
        <taxon>Glires</taxon>
        <taxon>Rodentia</taxon>
        <taxon>Castorimorpha</taxon>
        <taxon>Castoridae</taxon>
        <taxon>Castor</taxon>
    </lineage>
</organism>
<dbReference type="Gene3D" id="3.50.7.10">
    <property type="entry name" value="GroEL"/>
    <property type="match status" value="1"/>
</dbReference>
<dbReference type="SUPFAM" id="SSF48592">
    <property type="entry name" value="GroEL equatorial domain-like"/>
    <property type="match status" value="1"/>
</dbReference>
<dbReference type="InterPro" id="IPR027409">
    <property type="entry name" value="GroEL-like_apical_dom_sf"/>
</dbReference>
<name>A0A8B7VAF4_CASCN</name>
<keyword evidence="1" id="KW-1185">Reference proteome</keyword>